<proteinExistence type="predicted"/>
<dbReference type="Pfam" id="PF13472">
    <property type="entry name" value="Lipase_GDSL_2"/>
    <property type="match status" value="1"/>
</dbReference>
<organism evidence="2 3">
    <name type="scientific">Candidatus Anaerostipes avistercoris</name>
    <dbReference type="NCBI Taxonomy" id="2838462"/>
    <lineage>
        <taxon>Bacteria</taxon>
        <taxon>Bacillati</taxon>
        <taxon>Bacillota</taxon>
        <taxon>Clostridia</taxon>
        <taxon>Lachnospirales</taxon>
        <taxon>Lachnospiraceae</taxon>
        <taxon>Anaerostipes</taxon>
    </lineage>
</organism>
<dbReference type="GO" id="GO:0016787">
    <property type="term" value="F:hydrolase activity"/>
    <property type="evidence" value="ECO:0007669"/>
    <property type="project" value="UniProtKB-KW"/>
</dbReference>
<dbReference type="Gene3D" id="3.40.50.1110">
    <property type="entry name" value="SGNH hydrolase"/>
    <property type="match status" value="1"/>
</dbReference>
<dbReference type="InterPro" id="IPR013830">
    <property type="entry name" value="SGNH_hydro"/>
</dbReference>
<reference evidence="2" key="1">
    <citation type="journal article" date="2021" name="PeerJ">
        <title>Extensive microbial diversity within the chicken gut microbiome revealed by metagenomics and culture.</title>
        <authorList>
            <person name="Gilroy R."/>
            <person name="Ravi A."/>
            <person name="Getino M."/>
            <person name="Pursley I."/>
            <person name="Horton D.L."/>
            <person name="Alikhan N.F."/>
            <person name="Baker D."/>
            <person name="Gharbi K."/>
            <person name="Hall N."/>
            <person name="Watson M."/>
            <person name="Adriaenssens E.M."/>
            <person name="Foster-Nyarko E."/>
            <person name="Jarju S."/>
            <person name="Secka A."/>
            <person name="Antonio M."/>
            <person name="Oren A."/>
            <person name="Chaudhuri R.R."/>
            <person name="La Ragione R."/>
            <person name="Hildebrand F."/>
            <person name="Pallen M.J."/>
        </authorList>
    </citation>
    <scope>NUCLEOTIDE SEQUENCE</scope>
    <source>
        <strain evidence="2">ChiSjej3B21-8574</strain>
    </source>
</reference>
<dbReference type="AlphaFoldDB" id="A0A9D2PIX6"/>
<evidence type="ECO:0000259" key="1">
    <source>
        <dbReference type="Pfam" id="PF13472"/>
    </source>
</evidence>
<dbReference type="CDD" id="cd01839">
    <property type="entry name" value="SGNH_arylesterase_like"/>
    <property type="match status" value="1"/>
</dbReference>
<dbReference type="InterPro" id="IPR036514">
    <property type="entry name" value="SGNH_hydro_sf"/>
</dbReference>
<keyword evidence="2" id="KW-0378">Hydrolase</keyword>
<comment type="caution">
    <text evidence="2">The sequence shown here is derived from an EMBL/GenBank/DDBJ whole genome shotgun (WGS) entry which is preliminary data.</text>
</comment>
<name>A0A9D2PIX6_9FIRM</name>
<reference evidence="2" key="2">
    <citation type="submission" date="2021-04" db="EMBL/GenBank/DDBJ databases">
        <authorList>
            <person name="Gilroy R."/>
        </authorList>
    </citation>
    <scope>NUCLEOTIDE SEQUENCE</scope>
    <source>
        <strain evidence="2">ChiSjej3B21-8574</strain>
    </source>
</reference>
<sequence length="225" mass="25307">MKTILCYGDSNTYGYDPATGFRYPYEQRWTTILQKCLGDEALVIPEGLNGRTTCFEDEIRPGRNGAVYLEPCLHTHGPIDLVVLMLGTNDLKIRFQLTPNDIGKAIDRLIRMILYITPQKRTDGKPSRILLLSPPHLGSNLREMESGEEMGYERGIEYSRRLAPIYKKWAEFHGIDFLDAARYAEPSELDAGHLSAESHRSLGEAAAVKCGEILGIQPLQGCHQR</sequence>
<accession>A0A9D2PIX6</accession>
<protein>
    <submittedName>
        <fullName evidence="2">SGNH/GDSL hydrolase family protein</fullName>
    </submittedName>
</protein>
<dbReference type="SUPFAM" id="SSF52266">
    <property type="entry name" value="SGNH hydrolase"/>
    <property type="match status" value="1"/>
</dbReference>
<feature type="domain" description="SGNH hydrolase-type esterase" evidence="1">
    <location>
        <begin position="6"/>
        <end position="199"/>
    </location>
</feature>
<dbReference type="EMBL" id="DWWD01000036">
    <property type="protein sequence ID" value="HJC50782.1"/>
    <property type="molecule type" value="Genomic_DNA"/>
</dbReference>
<evidence type="ECO:0000313" key="3">
    <source>
        <dbReference type="Proteomes" id="UP000823904"/>
    </source>
</evidence>
<evidence type="ECO:0000313" key="2">
    <source>
        <dbReference type="EMBL" id="HJC50782.1"/>
    </source>
</evidence>
<dbReference type="Proteomes" id="UP000823904">
    <property type="component" value="Unassembled WGS sequence"/>
</dbReference>
<gene>
    <name evidence="2" type="ORF">H9754_09490</name>
</gene>